<feature type="domain" description="EF-hand" evidence="4">
    <location>
        <begin position="102"/>
        <end position="132"/>
    </location>
</feature>
<accession>A0A816EQK8</accession>
<evidence type="ECO:0000313" key="6">
    <source>
        <dbReference type="Proteomes" id="UP000663828"/>
    </source>
</evidence>
<dbReference type="EMBL" id="CAJNOR010009943">
    <property type="protein sequence ID" value="CAF1649689.1"/>
    <property type="molecule type" value="Genomic_DNA"/>
</dbReference>
<dbReference type="GO" id="GO:0005509">
    <property type="term" value="F:calcium ion binding"/>
    <property type="evidence" value="ECO:0007669"/>
    <property type="project" value="InterPro"/>
</dbReference>
<evidence type="ECO:0000256" key="1">
    <source>
        <dbReference type="ARBA" id="ARBA00022723"/>
    </source>
</evidence>
<dbReference type="AlphaFoldDB" id="A0A816EQK8"/>
<dbReference type="Gene3D" id="1.10.238.10">
    <property type="entry name" value="EF-hand"/>
    <property type="match status" value="1"/>
</dbReference>
<evidence type="ECO:0000259" key="4">
    <source>
        <dbReference type="PROSITE" id="PS50222"/>
    </source>
</evidence>
<dbReference type="PROSITE" id="PS00018">
    <property type="entry name" value="EF_HAND_1"/>
    <property type="match status" value="1"/>
</dbReference>
<keyword evidence="6" id="KW-1185">Reference proteome</keyword>
<protein>
    <recommendedName>
        <fullName evidence="4">EF-hand domain-containing protein</fullName>
    </recommendedName>
</protein>
<dbReference type="InterPro" id="IPR002048">
    <property type="entry name" value="EF_hand_dom"/>
</dbReference>
<organism evidence="5 6">
    <name type="scientific">Adineta ricciae</name>
    <name type="common">Rotifer</name>
    <dbReference type="NCBI Taxonomy" id="249248"/>
    <lineage>
        <taxon>Eukaryota</taxon>
        <taxon>Metazoa</taxon>
        <taxon>Spiralia</taxon>
        <taxon>Gnathifera</taxon>
        <taxon>Rotifera</taxon>
        <taxon>Eurotatoria</taxon>
        <taxon>Bdelloidea</taxon>
        <taxon>Adinetida</taxon>
        <taxon>Adinetidae</taxon>
        <taxon>Adineta</taxon>
    </lineage>
</organism>
<dbReference type="PANTHER" id="PTHR10891">
    <property type="entry name" value="EF-HAND CALCIUM-BINDING DOMAIN CONTAINING PROTEIN"/>
    <property type="match status" value="1"/>
</dbReference>
<dbReference type="InterPro" id="IPR018247">
    <property type="entry name" value="EF_Hand_1_Ca_BS"/>
</dbReference>
<dbReference type="SMART" id="SM00054">
    <property type="entry name" value="EFh"/>
    <property type="match status" value="2"/>
</dbReference>
<feature type="domain" description="EF-hand" evidence="4">
    <location>
        <begin position="61"/>
        <end position="96"/>
    </location>
</feature>
<keyword evidence="1" id="KW-0479">Metal-binding</keyword>
<dbReference type="Pfam" id="PF13202">
    <property type="entry name" value="EF-hand_5"/>
    <property type="match status" value="1"/>
</dbReference>
<dbReference type="Pfam" id="PF13499">
    <property type="entry name" value="EF-hand_7"/>
    <property type="match status" value="1"/>
</dbReference>
<evidence type="ECO:0000313" key="5">
    <source>
        <dbReference type="EMBL" id="CAF1649689.1"/>
    </source>
</evidence>
<reference evidence="5" key="1">
    <citation type="submission" date="2021-02" db="EMBL/GenBank/DDBJ databases">
        <authorList>
            <person name="Nowell W R."/>
        </authorList>
    </citation>
    <scope>NUCLEOTIDE SEQUENCE</scope>
</reference>
<feature type="non-terminal residue" evidence="5">
    <location>
        <position position="1"/>
    </location>
</feature>
<proteinExistence type="predicted"/>
<comment type="caution">
    <text evidence="5">The sequence shown here is derived from an EMBL/GenBank/DDBJ whole genome shotgun (WGS) entry which is preliminary data.</text>
</comment>
<keyword evidence="3" id="KW-0106">Calcium</keyword>
<dbReference type="InterPro" id="IPR039647">
    <property type="entry name" value="EF_hand_pair_protein_CML-like"/>
</dbReference>
<evidence type="ECO:0000256" key="2">
    <source>
        <dbReference type="ARBA" id="ARBA00022737"/>
    </source>
</evidence>
<dbReference type="CDD" id="cd00051">
    <property type="entry name" value="EFh"/>
    <property type="match status" value="2"/>
</dbReference>
<dbReference type="InterPro" id="IPR011992">
    <property type="entry name" value="EF-hand-dom_pair"/>
</dbReference>
<evidence type="ECO:0000256" key="3">
    <source>
        <dbReference type="ARBA" id="ARBA00022837"/>
    </source>
</evidence>
<dbReference type="SUPFAM" id="SSF47473">
    <property type="entry name" value="EF-hand"/>
    <property type="match status" value="1"/>
</dbReference>
<dbReference type="PROSITE" id="PS50222">
    <property type="entry name" value="EF_HAND_2"/>
    <property type="match status" value="2"/>
</dbReference>
<name>A0A816EQK8_ADIRI</name>
<sequence>SGRVSTDDFRRLVFDTEPLQGFRGAAVDRYLRQLSGNTGYITFDQFREFMHVDTNSVDNPLVLAELTEAFNEVDTNKDGFISREEAQRGITIAGERVWGISFQQMCHLFDDNGDGQLSLDEFLKNIKKAYRK</sequence>
<dbReference type="Proteomes" id="UP000663828">
    <property type="component" value="Unassembled WGS sequence"/>
</dbReference>
<keyword evidence="2" id="KW-0677">Repeat</keyword>
<gene>
    <name evidence="5" type="ORF">XAT740_LOCUS54736</name>
</gene>